<dbReference type="GO" id="GO:0034080">
    <property type="term" value="P:CENP-A containing chromatin assembly"/>
    <property type="evidence" value="ECO:0007669"/>
    <property type="project" value="TreeGrafter"/>
</dbReference>
<accession>A0AAE0IK86</accession>
<evidence type="ECO:0000256" key="6">
    <source>
        <dbReference type="ARBA" id="ARBA00023328"/>
    </source>
</evidence>
<comment type="subcellular location">
    <subcellularLocation>
        <location evidence="2">Chromosome</location>
        <location evidence="2">Centromere</location>
    </subcellularLocation>
    <subcellularLocation>
        <location evidence="1">Nucleus</location>
    </subcellularLocation>
</comment>
<evidence type="ECO:0000313" key="7">
    <source>
        <dbReference type="EMBL" id="KAK3326277.1"/>
    </source>
</evidence>
<reference evidence="7" key="2">
    <citation type="submission" date="2023-06" db="EMBL/GenBank/DDBJ databases">
        <authorList>
            <consortium name="Lawrence Berkeley National Laboratory"/>
            <person name="Haridas S."/>
            <person name="Hensen N."/>
            <person name="Bonometti L."/>
            <person name="Westerberg I."/>
            <person name="Brannstrom I.O."/>
            <person name="Guillou S."/>
            <person name="Cros-Aarteil S."/>
            <person name="Calhoun S."/>
            <person name="Kuo A."/>
            <person name="Mondo S."/>
            <person name="Pangilinan J."/>
            <person name="Riley R."/>
            <person name="Labutti K."/>
            <person name="Andreopoulos B."/>
            <person name="Lipzen A."/>
            <person name="Chen C."/>
            <person name="Yanf M."/>
            <person name="Daum C."/>
            <person name="Ng V."/>
            <person name="Clum A."/>
            <person name="Steindorff A."/>
            <person name="Ohm R."/>
            <person name="Martin F."/>
            <person name="Silar P."/>
            <person name="Natvig D."/>
            <person name="Lalanne C."/>
            <person name="Gautier V."/>
            <person name="Ament-Velasquez S.L."/>
            <person name="Kruys A."/>
            <person name="Hutchinson M.I."/>
            <person name="Powell A.J."/>
            <person name="Barry K."/>
            <person name="Miller A.N."/>
            <person name="Grigoriev I.V."/>
            <person name="Debuchy R."/>
            <person name="Gladieux P."/>
            <person name="Thoren M.H."/>
            <person name="Johannesson H."/>
        </authorList>
    </citation>
    <scope>NUCLEOTIDE SEQUENCE</scope>
    <source>
        <strain evidence="7">CBS 118394</strain>
    </source>
</reference>
<comment type="caution">
    <text evidence="7">The sequence shown here is derived from an EMBL/GenBank/DDBJ whole genome shotgun (WGS) entry which is preliminary data.</text>
</comment>
<keyword evidence="8" id="KW-1185">Reference proteome</keyword>
<keyword evidence="4" id="KW-0158">Chromosome</keyword>
<dbReference type="AlphaFoldDB" id="A0AAE0IK86"/>
<evidence type="ECO:0000313" key="8">
    <source>
        <dbReference type="Proteomes" id="UP001283341"/>
    </source>
</evidence>
<organism evidence="7 8">
    <name type="scientific">Apodospora peruviana</name>
    <dbReference type="NCBI Taxonomy" id="516989"/>
    <lineage>
        <taxon>Eukaryota</taxon>
        <taxon>Fungi</taxon>
        <taxon>Dikarya</taxon>
        <taxon>Ascomycota</taxon>
        <taxon>Pezizomycotina</taxon>
        <taxon>Sordariomycetes</taxon>
        <taxon>Sordariomycetidae</taxon>
        <taxon>Sordariales</taxon>
        <taxon>Lasiosphaeriaceae</taxon>
        <taxon>Apodospora</taxon>
    </lineage>
</organism>
<evidence type="ECO:0000256" key="3">
    <source>
        <dbReference type="ARBA" id="ARBA00005470"/>
    </source>
</evidence>
<reference evidence="7" key="1">
    <citation type="journal article" date="2023" name="Mol. Phylogenet. Evol.">
        <title>Genome-scale phylogeny and comparative genomics of the fungal order Sordariales.</title>
        <authorList>
            <person name="Hensen N."/>
            <person name="Bonometti L."/>
            <person name="Westerberg I."/>
            <person name="Brannstrom I.O."/>
            <person name="Guillou S."/>
            <person name="Cros-Aarteil S."/>
            <person name="Calhoun S."/>
            <person name="Haridas S."/>
            <person name="Kuo A."/>
            <person name="Mondo S."/>
            <person name="Pangilinan J."/>
            <person name="Riley R."/>
            <person name="LaButti K."/>
            <person name="Andreopoulos B."/>
            <person name="Lipzen A."/>
            <person name="Chen C."/>
            <person name="Yan M."/>
            <person name="Daum C."/>
            <person name="Ng V."/>
            <person name="Clum A."/>
            <person name="Steindorff A."/>
            <person name="Ohm R.A."/>
            <person name="Martin F."/>
            <person name="Silar P."/>
            <person name="Natvig D.O."/>
            <person name="Lalanne C."/>
            <person name="Gautier V."/>
            <person name="Ament-Velasquez S.L."/>
            <person name="Kruys A."/>
            <person name="Hutchinson M.I."/>
            <person name="Powell A.J."/>
            <person name="Barry K."/>
            <person name="Miller A.N."/>
            <person name="Grigoriev I.V."/>
            <person name="Debuchy R."/>
            <person name="Gladieux P."/>
            <person name="Hiltunen Thoren M."/>
            <person name="Johannesson H."/>
        </authorList>
    </citation>
    <scope>NUCLEOTIDE SEQUENCE</scope>
    <source>
        <strain evidence="7">CBS 118394</strain>
    </source>
</reference>
<dbReference type="InterPro" id="IPR012485">
    <property type="entry name" value="CENP-I"/>
</dbReference>
<protein>
    <submittedName>
        <fullName evidence="7">Mis6-domain-containing protein</fullName>
    </submittedName>
</protein>
<dbReference type="PANTHER" id="PTHR48208">
    <property type="entry name" value="CENTROMERE PROTEIN I"/>
    <property type="match status" value="1"/>
</dbReference>
<dbReference type="Proteomes" id="UP001283341">
    <property type="component" value="Unassembled WGS sequence"/>
</dbReference>
<evidence type="ECO:0000256" key="1">
    <source>
        <dbReference type="ARBA" id="ARBA00004123"/>
    </source>
</evidence>
<dbReference type="PANTHER" id="PTHR48208:SF2">
    <property type="entry name" value="CENTROMERE PROTEIN I"/>
    <property type="match status" value="1"/>
</dbReference>
<dbReference type="GO" id="GO:0000070">
    <property type="term" value="P:mitotic sister chromatid segregation"/>
    <property type="evidence" value="ECO:0007669"/>
    <property type="project" value="TreeGrafter"/>
</dbReference>
<dbReference type="EMBL" id="JAUEDM010000002">
    <property type="protein sequence ID" value="KAK3326277.1"/>
    <property type="molecule type" value="Genomic_DNA"/>
</dbReference>
<comment type="similarity">
    <text evidence="3">Belongs to the CENP-I/CTF3 family.</text>
</comment>
<keyword evidence="6" id="KW-0137">Centromere</keyword>
<evidence type="ECO:0000256" key="2">
    <source>
        <dbReference type="ARBA" id="ARBA00004584"/>
    </source>
</evidence>
<evidence type="ECO:0000256" key="5">
    <source>
        <dbReference type="ARBA" id="ARBA00023242"/>
    </source>
</evidence>
<dbReference type="GO" id="GO:0000939">
    <property type="term" value="C:inner kinetochore"/>
    <property type="evidence" value="ECO:0007669"/>
    <property type="project" value="TreeGrafter"/>
</dbReference>
<name>A0AAE0IK86_9PEZI</name>
<dbReference type="Pfam" id="PF07778">
    <property type="entry name" value="CENP-I"/>
    <property type="match status" value="1"/>
</dbReference>
<keyword evidence="5" id="KW-0539">Nucleus</keyword>
<sequence length="689" mass="76415">MTTLDDENTGNLGPLLDDLESAAPRLSRFILASKVPAKRRQVVIKSTVERTTALLYQRGAIPDELARLVDLVTVRNYLDQASLSALIRNLYPATKVDNDAIFKVVGALGHGQLKPALPLQSLLLRWLVMVYHLLENPGILTQAYGTSAVPSPSADNTTLALSRQTGNDPPLTGLLRVFKNYYPEIIVGKATKGRASAFKHPDLQWRERLDEIQHQHHETRDNGGSRNGFSVNHALSQKMGAKPSLLPAVYTQHAHEDSVTLEEIDGPDTFVENLDKIELPTQLVAVLADPLLQKLLLLRPDSESFSRISNWVTACMGDVASGDGDLSLLLDIVDVVHDYTASTKVLPPLLLSFFSFLFSVWNGSDKRDVVLETLSFAPLMDFDKLYKSIFEPFEASVLDNAAESQTSLLKFYTLLLQRWTTIMQAAEDLDTLPGGAVTQLVTHVNKLTLTLSQTSPTTATYLTILDFYECSAAILAKPNLLQHVEITTPPALLVYIMHFSPSLIVVSRLCGLLAIYKRAFEALRAPLPTSQSRGLTQHENEQINTLNSFLMDICNCLWRGRAFATSDVNSQGCLIPQSLVPVLVRYLGRIDSKLSLGSVFGVSHSPVLSLRTISYIRELEDGEQEVIRDRHAGPVTQHSLGQLAHRGGLQISWQEYRSGLLRYLETKGFTGIPELMYNTMKNLMKARHQ</sequence>
<evidence type="ECO:0000256" key="4">
    <source>
        <dbReference type="ARBA" id="ARBA00022454"/>
    </source>
</evidence>
<dbReference type="CDD" id="cd22647">
    <property type="entry name" value="CTF3_NTD_HEAT"/>
    <property type="match status" value="1"/>
</dbReference>
<gene>
    <name evidence="7" type="ORF">B0H66DRAFT_600411</name>
</gene>
<dbReference type="GO" id="GO:0005634">
    <property type="term" value="C:nucleus"/>
    <property type="evidence" value="ECO:0007669"/>
    <property type="project" value="UniProtKB-SubCell"/>
</dbReference>
<proteinExistence type="inferred from homology"/>